<feature type="domain" description="PAC" evidence="13">
    <location>
        <begin position="335"/>
        <end position="387"/>
    </location>
</feature>
<dbReference type="InterPro" id="IPR003661">
    <property type="entry name" value="HisK_dim/P_dom"/>
</dbReference>
<evidence type="ECO:0000256" key="2">
    <source>
        <dbReference type="ARBA" id="ARBA00004370"/>
    </source>
</evidence>
<dbReference type="PROSITE" id="PS50109">
    <property type="entry name" value="HIS_KIN"/>
    <property type="match status" value="1"/>
</dbReference>
<dbReference type="PANTHER" id="PTHR45339:SF5">
    <property type="entry name" value="HISTIDINE KINASE"/>
    <property type="match status" value="1"/>
</dbReference>
<dbReference type="InterPro" id="IPR033414">
    <property type="entry name" value="Sensor_dom"/>
</dbReference>
<comment type="catalytic activity">
    <reaction evidence="1">
        <text>ATP + protein L-histidine = ADP + protein N-phospho-L-histidine.</text>
        <dbReference type="EC" id="2.7.13.3"/>
    </reaction>
</comment>
<dbReference type="NCBIfam" id="TIGR00229">
    <property type="entry name" value="sensory_box"/>
    <property type="match status" value="1"/>
</dbReference>
<dbReference type="SMART" id="SM00091">
    <property type="entry name" value="PAS"/>
    <property type="match status" value="1"/>
</dbReference>
<feature type="coiled-coil region" evidence="8">
    <location>
        <begin position="237"/>
        <end position="264"/>
    </location>
</feature>
<dbReference type="InterPro" id="IPR000700">
    <property type="entry name" value="PAS-assoc_C"/>
</dbReference>
<dbReference type="InterPro" id="IPR003660">
    <property type="entry name" value="HAMP_dom"/>
</dbReference>
<gene>
    <name evidence="15" type="ORF">HLB44_29560</name>
</gene>
<keyword evidence="6" id="KW-0418">Kinase</keyword>
<dbReference type="PROSITE" id="PS50113">
    <property type="entry name" value="PAC"/>
    <property type="match status" value="1"/>
</dbReference>
<accession>A0ABX2ERI5</accession>
<evidence type="ECO:0000256" key="7">
    <source>
        <dbReference type="PROSITE-ProRule" id="PRU00169"/>
    </source>
</evidence>
<feature type="domain" description="Histidine kinase" evidence="11">
    <location>
        <begin position="404"/>
        <end position="625"/>
    </location>
</feature>
<evidence type="ECO:0000313" key="16">
    <source>
        <dbReference type="Proteomes" id="UP000737171"/>
    </source>
</evidence>
<organism evidence="15 16">
    <name type="scientific">Pseudaquabacterium terrae</name>
    <dbReference type="NCBI Taxonomy" id="2732868"/>
    <lineage>
        <taxon>Bacteria</taxon>
        <taxon>Pseudomonadati</taxon>
        <taxon>Pseudomonadota</taxon>
        <taxon>Betaproteobacteria</taxon>
        <taxon>Burkholderiales</taxon>
        <taxon>Sphaerotilaceae</taxon>
        <taxon>Pseudaquabacterium</taxon>
    </lineage>
</organism>
<dbReference type="InterPro" id="IPR013656">
    <property type="entry name" value="PAS_4"/>
</dbReference>
<dbReference type="Gene3D" id="3.30.565.10">
    <property type="entry name" value="Histidine kinase-like ATPase, C-terminal domain"/>
    <property type="match status" value="1"/>
</dbReference>
<dbReference type="InterPro" id="IPR001789">
    <property type="entry name" value="Sig_transdc_resp-reg_receiver"/>
</dbReference>
<evidence type="ECO:0000256" key="8">
    <source>
        <dbReference type="SAM" id="Coils"/>
    </source>
</evidence>
<dbReference type="CDD" id="cd17546">
    <property type="entry name" value="REC_hyHK_CKI1_RcsC-like"/>
    <property type="match status" value="1"/>
</dbReference>
<name>A0ABX2ERI5_9BURK</name>
<sequence length="770" mass="84090">MKPSKNTAAAMDAAPADRPRPPSTGWWAAVSRTPRGGIAVALLLRVVLFSTVVTLLLTVFQLSLSYRNERARLDGRFAEIEQASARSLAESLWAVDTRQIEEQLDGIVRLPSISGAEVRDTGASGRPFTLFRGQRQANGVVKEIPLACCGAKPQPIGVLRIEATLDEIYRDLAAQALVILLSNGAKTFLVAFFILFIVHKLATSHLRDMAASARSVSLEGDTVPLRLRRARSEGDELDQLVDALNAMRERLARQALELRNADARMAAILDNLPDLAWMKDTEGRFTAVNRAFAAAKGFADPAEMFGKTDLDVHPPGLARSYRNDDAEVMAARGTRRIEEQHARADGSVGFIETLKTALIDADGRVAGTVGIARDITERRQAEADREARRAAEIASEAKSAFLAHMSHEIRTPMNAIIGMGYLLLQEELKAPQRDQVQKIHRAATLLLGIINDILDFSKIEADRLDLEAIVFDPRDVLEGVSDIVGLAAKDKGLALQVELPPGLPKALEGDPSRLRQVLLNLGQNAVKFTERGGVTLRVRVVEAQADAVRLRFEVQDSGIGMSIDQRQRLFQPFTQGEASTSRRYGGTGLGLAISQRLVHMMGGDIDVESLPGQGSRFGFELRLPLRSPARPQRAPAPADPSRLIGRRVLLVEDNPINAEIALSLLRRAKLEVDVAEDGEQALQMLEGARYDAVLMDCLMPVLDGYEATRRLRQDPRWQDLPVIAMTANALVGERAKVLAAGMNDHIAKPINVDELYGTLAHWVGPAVPPA</sequence>
<dbReference type="SUPFAM" id="SSF55785">
    <property type="entry name" value="PYP-like sensor domain (PAS domain)"/>
    <property type="match status" value="1"/>
</dbReference>
<feature type="domain" description="Response regulatory" evidence="12">
    <location>
        <begin position="647"/>
        <end position="763"/>
    </location>
</feature>
<dbReference type="Proteomes" id="UP000737171">
    <property type="component" value="Unassembled WGS sequence"/>
</dbReference>
<dbReference type="InterPro" id="IPR035965">
    <property type="entry name" value="PAS-like_dom_sf"/>
</dbReference>
<dbReference type="Gene3D" id="3.30.450.20">
    <property type="entry name" value="PAS domain"/>
    <property type="match status" value="1"/>
</dbReference>
<dbReference type="SUPFAM" id="SSF55874">
    <property type="entry name" value="ATPase domain of HSP90 chaperone/DNA topoisomerase II/histidine kinase"/>
    <property type="match status" value="1"/>
</dbReference>
<evidence type="ECO:0000313" key="15">
    <source>
        <dbReference type="EMBL" id="NRF71152.1"/>
    </source>
</evidence>
<feature type="modified residue" description="4-aspartylphosphate" evidence="7">
    <location>
        <position position="696"/>
    </location>
</feature>
<evidence type="ECO:0000256" key="4">
    <source>
        <dbReference type="ARBA" id="ARBA00022553"/>
    </source>
</evidence>
<evidence type="ECO:0000259" key="13">
    <source>
        <dbReference type="PROSITE" id="PS50113"/>
    </source>
</evidence>
<dbReference type="SMART" id="SM00388">
    <property type="entry name" value="HisKA"/>
    <property type="match status" value="1"/>
</dbReference>
<keyword evidence="10" id="KW-0472">Membrane</keyword>
<keyword evidence="4 7" id="KW-0597">Phosphoprotein</keyword>
<dbReference type="Pfam" id="PF00072">
    <property type="entry name" value="Response_reg"/>
    <property type="match status" value="1"/>
</dbReference>
<dbReference type="Gene3D" id="6.10.340.10">
    <property type="match status" value="1"/>
</dbReference>
<dbReference type="InterPro" id="IPR005467">
    <property type="entry name" value="His_kinase_dom"/>
</dbReference>
<dbReference type="Pfam" id="PF08448">
    <property type="entry name" value="PAS_4"/>
    <property type="match status" value="1"/>
</dbReference>
<dbReference type="InterPro" id="IPR036890">
    <property type="entry name" value="HATPase_C_sf"/>
</dbReference>
<dbReference type="CDD" id="cd16922">
    <property type="entry name" value="HATPase_EvgS-ArcB-TorS-like"/>
    <property type="match status" value="1"/>
</dbReference>
<dbReference type="PROSITE" id="PS50885">
    <property type="entry name" value="HAMP"/>
    <property type="match status" value="1"/>
</dbReference>
<evidence type="ECO:0000259" key="12">
    <source>
        <dbReference type="PROSITE" id="PS50110"/>
    </source>
</evidence>
<dbReference type="Gene3D" id="3.40.50.2300">
    <property type="match status" value="1"/>
</dbReference>
<dbReference type="Pfam" id="PF17149">
    <property type="entry name" value="CHASE5"/>
    <property type="match status" value="1"/>
</dbReference>
<comment type="subcellular location">
    <subcellularLocation>
        <location evidence="2">Membrane</location>
    </subcellularLocation>
</comment>
<keyword evidence="8" id="KW-0175">Coiled coil</keyword>
<evidence type="ECO:0000256" key="3">
    <source>
        <dbReference type="ARBA" id="ARBA00012438"/>
    </source>
</evidence>
<dbReference type="InterPro" id="IPR003594">
    <property type="entry name" value="HATPase_dom"/>
</dbReference>
<dbReference type="EMBL" id="JABRWJ010000010">
    <property type="protein sequence ID" value="NRF71152.1"/>
    <property type="molecule type" value="Genomic_DNA"/>
</dbReference>
<dbReference type="Pfam" id="PF00512">
    <property type="entry name" value="HisKA"/>
    <property type="match status" value="1"/>
</dbReference>
<keyword evidence="5" id="KW-0808">Transferase</keyword>
<evidence type="ECO:0000256" key="5">
    <source>
        <dbReference type="ARBA" id="ARBA00022679"/>
    </source>
</evidence>
<feature type="domain" description="HAMP" evidence="14">
    <location>
        <begin position="200"/>
        <end position="256"/>
    </location>
</feature>
<protein>
    <recommendedName>
        <fullName evidence="3">histidine kinase</fullName>
        <ecNumber evidence="3">2.7.13.3</ecNumber>
    </recommendedName>
</protein>
<evidence type="ECO:0000259" key="11">
    <source>
        <dbReference type="PROSITE" id="PS50109"/>
    </source>
</evidence>
<keyword evidence="10" id="KW-1133">Transmembrane helix</keyword>
<dbReference type="InterPro" id="IPR036097">
    <property type="entry name" value="HisK_dim/P_sf"/>
</dbReference>
<feature type="region of interest" description="Disordered" evidence="9">
    <location>
        <begin position="1"/>
        <end position="24"/>
    </location>
</feature>
<evidence type="ECO:0000256" key="1">
    <source>
        <dbReference type="ARBA" id="ARBA00000085"/>
    </source>
</evidence>
<dbReference type="CDD" id="cd00130">
    <property type="entry name" value="PAS"/>
    <property type="match status" value="1"/>
</dbReference>
<dbReference type="CDD" id="cd06225">
    <property type="entry name" value="HAMP"/>
    <property type="match status" value="1"/>
</dbReference>
<dbReference type="CDD" id="cd00082">
    <property type="entry name" value="HisKA"/>
    <property type="match status" value="1"/>
</dbReference>
<reference evidence="15 16" key="1">
    <citation type="submission" date="2020-05" db="EMBL/GenBank/DDBJ databases">
        <title>Aquincola sp. isolate from soil.</title>
        <authorList>
            <person name="Han J."/>
            <person name="Kim D.-U."/>
        </authorList>
    </citation>
    <scope>NUCLEOTIDE SEQUENCE [LARGE SCALE GENOMIC DNA]</scope>
    <source>
        <strain evidence="15 16">S2</strain>
    </source>
</reference>
<dbReference type="Gene3D" id="1.10.287.130">
    <property type="match status" value="1"/>
</dbReference>
<dbReference type="SMART" id="SM00387">
    <property type="entry name" value="HATPase_c"/>
    <property type="match status" value="1"/>
</dbReference>
<evidence type="ECO:0000256" key="6">
    <source>
        <dbReference type="ARBA" id="ARBA00022777"/>
    </source>
</evidence>
<dbReference type="Pfam" id="PF02518">
    <property type="entry name" value="HATPase_c"/>
    <property type="match status" value="1"/>
</dbReference>
<dbReference type="InterPro" id="IPR000014">
    <property type="entry name" value="PAS"/>
</dbReference>
<dbReference type="RefSeq" id="WP_173131742.1">
    <property type="nucleotide sequence ID" value="NZ_JABRWJ010000010.1"/>
</dbReference>
<proteinExistence type="predicted"/>
<dbReference type="EC" id="2.7.13.3" evidence="3"/>
<keyword evidence="16" id="KW-1185">Reference proteome</keyword>
<dbReference type="SMART" id="SM00448">
    <property type="entry name" value="REC"/>
    <property type="match status" value="1"/>
</dbReference>
<evidence type="ECO:0000256" key="9">
    <source>
        <dbReference type="SAM" id="MobiDB-lite"/>
    </source>
</evidence>
<dbReference type="InterPro" id="IPR011006">
    <property type="entry name" value="CheY-like_superfamily"/>
</dbReference>
<evidence type="ECO:0000256" key="10">
    <source>
        <dbReference type="SAM" id="Phobius"/>
    </source>
</evidence>
<dbReference type="PANTHER" id="PTHR45339">
    <property type="entry name" value="HYBRID SIGNAL TRANSDUCTION HISTIDINE KINASE J"/>
    <property type="match status" value="1"/>
</dbReference>
<dbReference type="SUPFAM" id="SSF47384">
    <property type="entry name" value="Homodimeric domain of signal transducing histidine kinase"/>
    <property type="match status" value="1"/>
</dbReference>
<dbReference type="PRINTS" id="PR00344">
    <property type="entry name" value="BCTRLSENSOR"/>
</dbReference>
<evidence type="ECO:0000259" key="14">
    <source>
        <dbReference type="PROSITE" id="PS50885"/>
    </source>
</evidence>
<comment type="caution">
    <text evidence="15">The sequence shown here is derived from an EMBL/GenBank/DDBJ whole genome shotgun (WGS) entry which is preliminary data.</text>
</comment>
<keyword evidence="10" id="KW-0812">Transmembrane</keyword>
<dbReference type="PROSITE" id="PS50110">
    <property type="entry name" value="RESPONSE_REGULATORY"/>
    <property type="match status" value="1"/>
</dbReference>
<feature type="transmembrane region" description="Helical" evidence="10">
    <location>
        <begin position="36"/>
        <end position="60"/>
    </location>
</feature>
<feature type="transmembrane region" description="Helical" evidence="10">
    <location>
        <begin position="177"/>
        <end position="198"/>
    </location>
</feature>
<dbReference type="InterPro" id="IPR004358">
    <property type="entry name" value="Sig_transdc_His_kin-like_C"/>
</dbReference>
<dbReference type="SUPFAM" id="SSF52172">
    <property type="entry name" value="CheY-like"/>
    <property type="match status" value="1"/>
</dbReference>